<evidence type="ECO:0000256" key="1">
    <source>
        <dbReference type="SAM" id="MobiDB-lite"/>
    </source>
</evidence>
<reference evidence="2 3" key="1">
    <citation type="journal article" date="2024" name="J Genomics">
        <title>Draft genome sequencing and assembly of Favolaschia claudopus CIRM-BRFM 2984 isolated from oak limbs.</title>
        <authorList>
            <person name="Navarro D."/>
            <person name="Drula E."/>
            <person name="Chaduli D."/>
            <person name="Cazenave R."/>
            <person name="Ahrendt S."/>
            <person name="Wang J."/>
            <person name="Lipzen A."/>
            <person name="Daum C."/>
            <person name="Barry K."/>
            <person name="Grigoriev I.V."/>
            <person name="Favel A."/>
            <person name="Rosso M.N."/>
            <person name="Martin F."/>
        </authorList>
    </citation>
    <scope>NUCLEOTIDE SEQUENCE [LARGE SCALE GENOMIC DNA]</scope>
    <source>
        <strain evidence="2 3">CIRM-BRFM 2984</strain>
    </source>
</reference>
<keyword evidence="3" id="KW-1185">Reference proteome</keyword>
<evidence type="ECO:0008006" key="4">
    <source>
        <dbReference type="Google" id="ProtNLM"/>
    </source>
</evidence>
<evidence type="ECO:0000313" key="3">
    <source>
        <dbReference type="Proteomes" id="UP001362999"/>
    </source>
</evidence>
<feature type="compositionally biased region" description="Acidic residues" evidence="1">
    <location>
        <begin position="33"/>
        <end position="53"/>
    </location>
</feature>
<gene>
    <name evidence="2" type="ORF">R3P38DRAFT_3052749</name>
</gene>
<dbReference type="PANTHER" id="PTHR36452:SF1">
    <property type="entry name" value="DUF2461 DOMAIN-CONTAINING PROTEIN"/>
    <property type="match status" value="1"/>
</dbReference>
<feature type="region of interest" description="Disordered" evidence="1">
    <location>
        <begin position="1"/>
        <end position="94"/>
    </location>
</feature>
<feature type="compositionally biased region" description="Basic residues" evidence="1">
    <location>
        <begin position="72"/>
        <end position="82"/>
    </location>
</feature>
<protein>
    <recommendedName>
        <fullName evidence="4">TIGR02453 family protein</fullName>
    </recommendedName>
</protein>
<name>A0AAW0A661_9AGAR</name>
<dbReference type="AlphaFoldDB" id="A0AAW0A661"/>
<feature type="compositionally biased region" description="Acidic residues" evidence="1">
    <location>
        <begin position="85"/>
        <end position="94"/>
    </location>
</feature>
<accession>A0AAW0A661</accession>
<dbReference type="PANTHER" id="PTHR36452">
    <property type="entry name" value="CHROMOSOME 12, WHOLE GENOME SHOTGUN SEQUENCE"/>
    <property type="match status" value="1"/>
</dbReference>
<organism evidence="2 3">
    <name type="scientific">Favolaschia claudopus</name>
    <dbReference type="NCBI Taxonomy" id="2862362"/>
    <lineage>
        <taxon>Eukaryota</taxon>
        <taxon>Fungi</taxon>
        <taxon>Dikarya</taxon>
        <taxon>Basidiomycota</taxon>
        <taxon>Agaricomycotina</taxon>
        <taxon>Agaricomycetes</taxon>
        <taxon>Agaricomycetidae</taxon>
        <taxon>Agaricales</taxon>
        <taxon>Marasmiineae</taxon>
        <taxon>Mycenaceae</taxon>
        <taxon>Favolaschia</taxon>
    </lineage>
</organism>
<comment type="caution">
    <text evidence="2">The sequence shown here is derived from an EMBL/GenBank/DDBJ whole genome shotgun (WGS) entry which is preliminary data.</text>
</comment>
<dbReference type="EMBL" id="JAWWNJ010000085">
    <property type="protein sequence ID" value="KAK7001047.1"/>
    <property type="molecule type" value="Genomic_DNA"/>
</dbReference>
<dbReference type="NCBIfam" id="TIGR02453">
    <property type="entry name" value="TIGR02453 family protein"/>
    <property type="match status" value="1"/>
</dbReference>
<proteinExistence type="predicted"/>
<dbReference type="Pfam" id="PF09365">
    <property type="entry name" value="DUF2461"/>
    <property type="match status" value="1"/>
</dbReference>
<dbReference type="InterPro" id="IPR012808">
    <property type="entry name" value="CHP02453"/>
</dbReference>
<evidence type="ECO:0000313" key="2">
    <source>
        <dbReference type="EMBL" id="KAK7001047.1"/>
    </source>
</evidence>
<sequence>MPAAAKNATSASPRKTSKSSKAAPIRKKKATTETDDESQSEDEYDSEALDESDGEAKKQKKRKRKAVEPTKKTRSPKKKKKSGGSDEDSDLDLGDGQEIAGVIVQAPKTGLVPPGQISKNTFDFLRQLQKPECNDRQWFKLHDPVYRQAEKEWKDFIEVFTDLLIEVDDQIPPLPPKDVLHRIYRDTRFSNNKTPYKTGFSASFSRSGRKGIFAFYHVMIKPGDQSMIAAGAWCPGKNELDTIRSNIQRDSTRLRQVISDPTFVKYFGEPKPGSSRRSIFGRDDELKVAPKGIVKTHPDIDLLKCRSFAVSYQFKDSQVLSPEFNNTLVEMATVTRPFVRCLNDMMTVAQDAEDGDDD</sequence>
<dbReference type="Proteomes" id="UP001362999">
    <property type="component" value="Unassembled WGS sequence"/>
</dbReference>